<gene>
    <name evidence="1" type="ORF">LCDPAC01_00810</name>
</gene>
<reference evidence="1" key="1">
    <citation type="journal article" date="2019" name="MBio">
        <title>Virus Genomes from Deep Sea Sediments Expand the Ocean Megavirome and Support Independent Origins of Viral Gigantism.</title>
        <authorList>
            <person name="Backstrom D."/>
            <person name="Yutin N."/>
            <person name="Jorgensen S.L."/>
            <person name="Dharamshi J."/>
            <person name="Homa F."/>
            <person name="Zaremba-Niedwiedzka K."/>
            <person name="Spang A."/>
            <person name="Wolf Y.I."/>
            <person name="Koonin E.V."/>
            <person name="Ettema T.J."/>
        </authorList>
    </citation>
    <scope>NUCLEOTIDE SEQUENCE</scope>
</reference>
<protein>
    <submittedName>
        <fullName evidence="1">Uncharacterized protein</fullName>
    </submittedName>
</protein>
<dbReference type="EMBL" id="MK500280">
    <property type="protein sequence ID" value="QBK84600.1"/>
    <property type="molecule type" value="Genomic_DNA"/>
</dbReference>
<proteinExistence type="predicted"/>
<organism evidence="1">
    <name type="scientific">Pithovirus LCDPAC01</name>
    <dbReference type="NCBI Taxonomy" id="2506600"/>
    <lineage>
        <taxon>Viruses</taxon>
        <taxon>Pithoviruses</taxon>
    </lineage>
</organism>
<name>A0A481YMJ1_9VIRU</name>
<sequence length="170" mass="19952">MTDKKKVSVMLLSEQISYHVNKWYAAKSLRAQNKGNPRTLIEKLQKKLGYANIVTVNLYKYLHWTVGRKTARSIVHEKKHKKERLGPVFLSHMAFFLKIASGRKPDSRMKDTQKEIYDIVSKIGKNKYVCKVTDQGVELLDRFIIGTYTKRDLKEFNTRVIFDVQERNNM</sequence>
<evidence type="ECO:0000313" key="1">
    <source>
        <dbReference type="EMBL" id="QBK84600.1"/>
    </source>
</evidence>
<accession>A0A481YMJ1</accession>